<dbReference type="GO" id="GO:0006508">
    <property type="term" value="P:proteolysis"/>
    <property type="evidence" value="ECO:0007669"/>
    <property type="project" value="InterPro"/>
</dbReference>
<dbReference type="InterPro" id="IPR007484">
    <property type="entry name" value="Peptidase_M28"/>
</dbReference>
<dbReference type="Proteomes" id="UP001138894">
    <property type="component" value="Unassembled WGS sequence"/>
</dbReference>
<organism evidence="3 4">
    <name type="scientific">Winogradskyella luteola</name>
    <dbReference type="NCBI Taxonomy" id="2828330"/>
    <lineage>
        <taxon>Bacteria</taxon>
        <taxon>Pseudomonadati</taxon>
        <taxon>Bacteroidota</taxon>
        <taxon>Flavobacteriia</taxon>
        <taxon>Flavobacteriales</taxon>
        <taxon>Flavobacteriaceae</taxon>
        <taxon>Winogradskyella</taxon>
    </lineage>
</organism>
<feature type="signal peptide" evidence="1">
    <location>
        <begin position="1"/>
        <end position="20"/>
    </location>
</feature>
<evidence type="ECO:0000259" key="2">
    <source>
        <dbReference type="Pfam" id="PF04389"/>
    </source>
</evidence>
<dbReference type="Pfam" id="PF04389">
    <property type="entry name" value="Peptidase_M28"/>
    <property type="match status" value="1"/>
</dbReference>
<dbReference type="GO" id="GO:0008235">
    <property type="term" value="F:metalloexopeptidase activity"/>
    <property type="evidence" value="ECO:0007669"/>
    <property type="project" value="InterPro"/>
</dbReference>
<name>A0A9X1FBJ2_9FLAO</name>
<dbReference type="InterPro" id="IPR045175">
    <property type="entry name" value="M28_fam"/>
</dbReference>
<feature type="chain" id="PRO_5040729506" evidence="1">
    <location>
        <begin position="21"/>
        <end position="302"/>
    </location>
</feature>
<protein>
    <submittedName>
        <fullName evidence="3">M20/M25/M40 family metallo-hydrolase</fullName>
    </submittedName>
</protein>
<evidence type="ECO:0000256" key="1">
    <source>
        <dbReference type="SAM" id="SignalP"/>
    </source>
</evidence>
<dbReference type="PANTHER" id="PTHR12147">
    <property type="entry name" value="METALLOPEPTIDASE M28 FAMILY MEMBER"/>
    <property type="match status" value="1"/>
</dbReference>
<dbReference type="AlphaFoldDB" id="A0A9X1FBJ2"/>
<proteinExistence type="predicted"/>
<sequence length="302" mass="33791">MKNELFALLLCLLSITFNCAQNTEAKKATFNKAKLLERVKTLSFDTYQGRATGSAGAQLARNYIIKTFKELGVQPFRNYKHSFDFHRKEDTITGTNILALVNGSTYKDKYIVVSAHYDHLGIGKNGQIYNGADDNASGVAALFSFAEHLKKNPPKHSVILAAFDAEEMGLQGAKHFVKTIEKDKIILNINMDMISRSQKDELYVVGGRYNDKLKSIIDNLENETTTKLLQGHDGTDGKQNWTMSSDHAPFHLAKIPFLYFGNEDHEAYHKPTDDFEAITPQFYKNAVEIILAVFNGVDASGL</sequence>
<evidence type="ECO:0000313" key="4">
    <source>
        <dbReference type="Proteomes" id="UP001138894"/>
    </source>
</evidence>
<evidence type="ECO:0000313" key="3">
    <source>
        <dbReference type="EMBL" id="MBV7269645.1"/>
    </source>
</evidence>
<keyword evidence="1" id="KW-0732">Signal</keyword>
<feature type="domain" description="Peptidase M28" evidence="2">
    <location>
        <begin position="96"/>
        <end position="293"/>
    </location>
</feature>
<gene>
    <name evidence="3" type="ORF">KCG49_10660</name>
</gene>
<reference evidence="3" key="1">
    <citation type="submission" date="2021-04" db="EMBL/GenBank/DDBJ databases">
        <authorList>
            <person name="Pira H."/>
            <person name="Risdian C."/>
            <person name="Wink J."/>
        </authorList>
    </citation>
    <scope>NUCLEOTIDE SEQUENCE</scope>
    <source>
        <strain evidence="3">WHY3</strain>
    </source>
</reference>
<dbReference type="PANTHER" id="PTHR12147:SF26">
    <property type="entry name" value="PEPTIDASE M28 DOMAIN-CONTAINING PROTEIN"/>
    <property type="match status" value="1"/>
</dbReference>
<dbReference type="EMBL" id="JAGSPD010000008">
    <property type="protein sequence ID" value="MBV7269645.1"/>
    <property type="molecule type" value="Genomic_DNA"/>
</dbReference>
<dbReference type="RefSeq" id="WP_218546429.1">
    <property type="nucleotide sequence ID" value="NZ_JAGSPD010000008.1"/>
</dbReference>
<comment type="caution">
    <text evidence="3">The sequence shown here is derived from an EMBL/GenBank/DDBJ whole genome shotgun (WGS) entry which is preliminary data.</text>
</comment>
<accession>A0A9X1FBJ2</accession>
<keyword evidence="4" id="KW-1185">Reference proteome</keyword>